<dbReference type="AlphaFoldDB" id="A0A7C9IKK8"/>
<dbReference type="EMBL" id="WVUD01000005">
    <property type="protein sequence ID" value="MYL82524.1"/>
    <property type="molecule type" value="Genomic_DNA"/>
</dbReference>
<dbReference type="Proteomes" id="UP000482487">
    <property type="component" value="Unassembled WGS sequence"/>
</dbReference>
<organism evidence="2 3">
    <name type="scientific">Solidesulfovibrio aerotolerans</name>
    <dbReference type="NCBI Taxonomy" id="295255"/>
    <lineage>
        <taxon>Bacteria</taxon>
        <taxon>Pseudomonadati</taxon>
        <taxon>Thermodesulfobacteriota</taxon>
        <taxon>Desulfovibrionia</taxon>
        <taxon>Desulfovibrionales</taxon>
        <taxon>Desulfovibrionaceae</taxon>
        <taxon>Solidesulfovibrio</taxon>
    </lineage>
</organism>
<keyword evidence="3" id="KW-1185">Reference proteome</keyword>
<dbReference type="PROSITE" id="PS51108">
    <property type="entry name" value="PTS_EIID"/>
    <property type="match status" value="1"/>
</dbReference>
<keyword evidence="1" id="KW-0812">Transmembrane</keyword>
<protein>
    <submittedName>
        <fullName evidence="2">PTS cellobiose transporter subunit IIA</fullName>
    </submittedName>
</protein>
<dbReference type="OrthoDB" id="9811533at2"/>
<dbReference type="InterPro" id="IPR004704">
    <property type="entry name" value="PTS_IID_man"/>
</dbReference>
<dbReference type="Pfam" id="PF03613">
    <property type="entry name" value="EIID-AGA"/>
    <property type="match status" value="1"/>
</dbReference>
<accession>A0A7C9IKK8</accession>
<evidence type="ECO:0000256" key="1">
    <source>
        <dbReference type="SAM" id="Phobius"/>
    </source>
</evidence>
<evidence type="ECO:0000313" key="2">
    <source>
        <dbReference type="EMBL" id="MYL82524.1"/>
    </source>
</evidence>
<gene>
    <name evidence="2" type="ORF">GTA51_05150</name>
</gene>
<keyword evidence="1" id="KW-1133">Transmembrane helix</keyword>
<name>A0A7C9IKK8_9BACT</name>
<feature type="transmembrane region" description="Helical" evidence="1">
    <location>
        <begin position="137"/>
        <end position="160"/>
    </location>
</feature>
<feature type="transmembrane region" description="Helical" evidence="1">
    <location>
        <begin position="104"/>
        <end position="125"/>
    </location>
</feature>
<dbReference type="GO" id="GO:0009401">
    <property type="term" value="P:phosphoenolpyruvate-dependent sugar phosphotransferase system"/>
    <property type="evidence" value="ECO:0007669"/>
    <property type="project" value="InterPro"/>
</dbReference>
<keyword evidence="1" id="KW-0472">Membrane</keyword>
<proteinExistence type="predicted"/>
<comment type="caution">
    <text evidence="2">The sequence shown here is derived from an EMBL/GenBank/DDBJ whole genome shotgun (WGS) entry which is preliminary data.</text>
</comment>
<evidence type="ECO:0000313" key="3">
    <source>
        <dbReference type="Proteomes" id="UP000482487"/>
    </source>
</evidence>
<sequence>MGTPSGELRVRTLVSCFLRCYLVGAAYNTRGLQHVGLAFAMEPGLIALYPDATERDEVFARYLKLYNTHFFWTPLLVGLFLSLEEKIAQGLAPAEMLDNVKTTTAFTLSAIGDTFFSASIMGLWGLSAACLAASGRYGLLLGTAAGLFLAVQIFKAVTFHKGYREGFAVLRRLKRWDLVNLGRRVKLLNAVLLPLFWILARPRGGPGALADAALIGILAAWAATRPSVAREIALLALAGSWIFVRSMWPA</sequence>
<dbReference type="GO" id="GO:0016020">
    <property type="term" value="C:membrane"/>
    <property type="evidence" value="ECO:0007669"/>
    <property type="project" value="InterPro"/>
</dbReference>
<reference evidence="2 3" key="1">
    <citation type="submission" date="2020-01" db="EMBL/GenBank/DDBJ databases">
        <title>Genome sequence of Desulfovibrio aerotolerans DSM 16695(T).</title>
        <authorList>
            <person name="Karnachuk O."/>
            <person name="Avakyan M."/>
            <person name="Mardanov A."/>
            <person name="Kadnikov V."/>
            <person name="Ravin N."/>
        </authorList>
    </citation>
    <scope>NUCLEOTIDE SEQUENCE [LARGE SCALE GENOMIC DNA]</scope>
    <source>
        <strain evidence="2 3">DSM 16695</strain>
    </source>
</reference>